<organism evidence="2 3">
    <name type="scientific">Penicillium bovifimosum</name>
    <dbReference type="NCBI Taxonomy" id="126998"/>
    <lineage>
        <taxon>Eukaryota</taxon>
        <taxon>Fungi</taxon>
        <taxon>Dikarya</taxon>
        <taxon>Ascomycota</taxon>
        <taxon>Pezizomycotina</taxon>
        <taxon>Eurotiomycetes</taxon>
        <taxon>Eurotiomycetidae</taxon>
        <taxon>Eurotiales</taxon>
        <taxon>Aspergillaceae</taxon>
        <taxon>Penicillium</taxon>
    </lineage>
</organism>
<comment type="caution">
    <text evidence="2">The sequence shown here is derived from an EMBL/GenBank/DDBJ whole genome shotgun (WGS) entry which is preliminary data.</text>
</comment>
<dbReference type="RefSeq" id="XP_056518695.1">
    <property type="nucleotide sequence ID" value="XM_056668865.1"/>
</dbReference>
<evidence type="ECO:0000313" key="2">
    <source>
        <dbReference type="EMBL" id="KAJ5124296.1"/>
    </source>
</evidence>
<evidence type="ECO:0000256" key="1">
    <source>
        <dbReference type="SAM" id="MobiDB-lite"/>
    </source>
</evidence>
<feature type="compositionally biased region" description="Low complexity" evidence="1">
    <location>
        <begin position="196"/>
        <end position="210"/>
    </location>
</feature>
<dbReference type="OrthoDB" id="4186058at2759"/>
<evidence type="ECO:0000313" key="3">
    <source>
        <dbReference type="Proteomes" id="UP001149079"/>
    </source>
</evidence>
<reference evidence="2" key="2">
    <citation type="journal article" date="2023" name="IMA Fungus">
        <title>Comparative genomic study of the Penicillium genus elucidates a diverse pangenome and 15 lateral gene transfer events.</title>
        <authorList>
            <person name="Petersen C."/>
            <person name="Sorensen T."/>
            <person name="Nielsen M.R."/>
            <person name="Sondergaard T.E."/>
            <person name="Sorensen J.L."/>
            <person name="Fitzpatrick D.A."/>
            <person name="Frisvad J.C."/>
            <person name="Nielsen K.L."/>
        </authorList>
    </citation>
    <scope>NUCLEOTIDE SEQUENCE</scope>
    <source>
        <strain evidence="2">IBT 22155</strain>
    </source>
</reference>
<dbReference type="EMBL" id="JAPQKL010000006">
    <property type="protein sequence ID" value="KAJ5124296.1"/>
    <property type="molecule type" value="Genomic_DNA"/>
</dbReference>
<gene>
    <name evidence="2" type="ORF">N7515_008121</name>
</gene>
<name>A0A9W9GMD3_9EURO</name>
<dbReference type="AlphaFoldDB" id="A0A9W9GMD3"/>
<proteinExistence type="predicted"/>
<protein>
    <submittedName>
        <fullName evidence="2">Uncharacterized protein</fullName>
    </submittedName>
</protein>
<feature type="region of interest" description="Disordered" evidence="1">
    <location>
        <begin position="143"/>
        <end position="225"/>
    </location>
</feature>
<accession>A0A9W9GMD3</accession>
<feature type="region of interest" description="Disordered" evidence="1">
    <location>
        <begin position="32"/>
        <end position="60"/>
    </location>
</feature>
<reference evidence="2" key="1">
    <citation type="submission" date="2022-11" db="EMBL/GenBank/DDBJ databases">
        <authorList>
            <person name="Petersen C."/>
        </authorList>
    </citation>
    <scope>NUCLEOTIDE SEQUENCE</scope>
    <source>
        <strain evidence="2">IBT 22155</strain>
    </source>
</reference>
<dbReference type="Proteomes" id="UP001149079">
    <property type="component" value="Unassembled WGS sequence"/>
</dbReference>
<keyword evidence="3" id="KW-1185">Reference proteome</keyword>
<dbReference type="GeneID" id="81408035"/>
<sequence>MEDLQMGGTSPTCSSDSYMPSYCYSGVNSFGTTTDLQTEESEQSMDDSGPSTPVHYSESFRDDDCIRVIRPYAIEEPDDEPDYTIPRLYTPCLPDRFEQWQRDLADYMDDLDCQPDGLYPYSRRTTRKEGRKRKTAHITDATQPCHPHMKHRHTSVKIQPQMRGNGTKRQKLSKQPHGVSQRIDSFMGYREAGAHESSSPELRSASLSGSDTVHSSCSSEDMDIG</sequence>